<organism evidence="1 2">
    <name type="scientific">Trifolium pratense</name>
    <name type="common">Red clover</name>
    <dbReference type="NCBI Taxonomy" id="57577"/>
    <lineage>
        <taxon>Eukaryota</taxon>
        <taxon>Viridiplantae</taxon>
        <taxon>Streptophyta</taxon>
        <taxon>Embryophyta</taxon>
        <taxon>Tracheophyta</taxon>
        <taxon>Spermatophyta</taxon>
        <taxon>Magnoliopsida</taxon>
        <taxon>eudicotyledons</taxon>
        <taxon>Gunneridae</taxon>
        <taxon>Pentapetalae</taxon>
        <taxon>rosids</taxon>
        <taxon>fabids</taxon>
        <taxon>Fabales</taxon>
        <taxon>Fabaceae</taxon>
        <taxon>Papilionoideae</taxon>
        <taxon>50 kb inversion clade</taxon>
        <taxon>NPAAA clade</taxon>
        <taxon>Hologalegina</taxon>
        <taxon>IRL clade</taxon>
        <taxon>Trifolieae</taxon>
        <taxon>Trifolium</taxon>
    </lineage>
</organism>
<keyword evidence="2" id="KW-1185">Reference proteome</keyword>
<dbReference type="Proteomes" id="UP001177021">
    <property type="component" value="Unassembled WGS sequence"/>
</dbReference>
<evidence type="ECO:0000313" key="2">
    <source>
        <dbReference type="Proteomes" id="UP001177021"/>
    </source>
</evidence>
<comment type="caution">
    <text evidence="1">The sequence shown here is derived from an EMBL/GenBank/DDBJ whole genome shotgun (WGS) entry which is preliminary data.</text>
</comment>
<accession>A0ACB0KT48</accession>
<dbReference type="EMBL" id="CASHSV030000311">
    <property type="protein sequence ID" value="CAJ2659751.1"/>
    <property type="molecule type" value="Genomic_DNA"/>
</dbReference>
<gene>
    <name evidence="1" type="ORF">MILVUS5_LOCUS25844</name>
</gene>
<proteinExistence type="predicted"/>
<evidence type="ECO:0000313" key="1">
    <source>
        <dbReference type="EMBL" id="CAJ2659751.1"/>
    </source>
</evidence>
<protein>
    <submittedName>
        <fullName evidence="1">Uncharacterized protein</fullName>
    </submittedName>
</protein>
<sequence length="1503" mass="170385">MRVRERGRSVVPRAHLGRPFRSPPSPEARHKWGGDPADGGDWTEVSHRRKKELRQAERRNGRLQHSTRYQRKSISATGFHSFRDDRSPFSESSRFDHDHCRNPRHSHSRDCYRARRDSWMKQRRRSCSVFPKRYRYQTADTTTGRRQYADDRSQQELHVNCQRGGNWHRREAAHERNNGRELEALISRDGVKAHEGEGLGCNSEHEKHRLRKRDNDNLGTELKRYVSFYFTNFPYQLSNFYLRKGFEVCGMLEDVFVPKKRNRRGQPFGFVKFSNVRDVNKLLRALNKVNFGQFCVRARVASFDRYNYTARRRREKEWPSLSKGNDRPALREDRAEEARTENLKANGGCIETMGTSVQKRVARDVDPGRGGSGESGVVRVGEVVVPLGARKENVMCDNDQVQKGAHTPSIPVLPEVTVKKIYLPSYKTEPDDVENFELSQLRGGGEGGSKNVGEFGVNFPSRGEEHGVRGTGCNSVISPFSKGSQGSISICSPVNGSGYYDGNKGSDGSFPTLSNDNRAKSCPPGASRSMLSGPWSWEWLNDQNQREAGVIFSARKCPRKKERNGEGSKKSGQEDSKRRKGGGVFRHTVSSLKKIARMPSKDRAEALKAVKKVEQRRRDGAGVVRDGSSSTTSNDWKHWVVMQGNEHVAVDDVRSVGEAIGVQLKGDTKNMFSVLARKGKPKQMSSGQTQGVGRETKLQSCDDSICSTLWGNSSHGFSYRPSVGASGGLLTLWDTAEVTVWSSESFENVLWCHGLFVRTGEEFYLANVYAPCDSRAKQVLWDSLSIKIQALGRSRVCICGDFNAVRSLDERRSAIVGYRPSDHIPFNRFIEDNTLIDLPLCGRKFTWFKGDGRSMSRLDRFLLSGEWCLTWPNCTQVARMRGLSDHCPLVLVADEENWGPRPSRMLKCWKDVPGYHLFVREKWNSFQVDGWGGFVLKEKLKWIKTALRDWHSSHTQNLPSRIESLKDRMAVLDVKGGEEVLSESELAELHRVSSEIHSLSRLNTSICWQQSRSRWLKEGDANTKYFHSVLASRRRGNAISSLQVDEGLHVLMEAMVERNMFMGYSVGELAQVSVSHLQFADDTLLMGTKSWANVRALRAVLVLFESLSGLRVNFHKSMLVGVNIPDSWLGEAASALCCRVGKIPFLYLGLPIGGDPRRLCFWEPILDRLKNRLSGWRSRFLSIGGRLVLLKSVLTSLPVYALSFFKAPSGTISSIESILIKFFWGGSEDLRKVSWINWNTICLRKEYGGLGVRQLREFNLALLGKWCWRLLVDREGLWFRVLAGRYGVERGRLCEGGARGSTWWRELARIRDGGGEVGRGWFREYVLRQVGDGSDTFFWTDPWVDGTSLRDRYGRLFDLAENKSATVAEMFMRGWGAGGEAWEWRRQLRAWEEEMLGECQAFLLTISLQDHVSDRWQWRADLEDGYTVRSAYQLLTTQDAVTLDAASGYLPKKTWLLEGFYLRRLTFVLLVAERLSRLSTCSSLAASLAPFGLLSAPGLALLW</sequence>
<reference evidence="1" key="1">
    <citation type="submission" date="2023-10" db="EMBL/GenBank/DDBJ databases">
        <authorList>
            <person name="Rodriguez Cubillos JULIANA M."/>
            <person name="De Vega J."/>
        </authorList>
    </citation>
    <scope>NUCLEOTIDE SEQUENCE</scope>
</reference>
<name>A0ACB0KT48_TRIPR</name>